<dbReference type="AlphaFoldDB" id="A0AA86PFW1"/>
<comment type="caution">
    <text evidence="2">The sequence shown here is derived from an EMBL/GenBank/DDBJ whole genome shotgun (WGS) entry which is preliminary data.</text>
</comment>
<evidence type="ECO:0000313" key="3">
    <source>
        <dbReference type="EMBL" id="CAL6048777.1"/>
    </source>
</evidence>
<name>A0AA86PFW1_9EUKA</name>
<keyword evidence="1" id="KW-0812">Transmembrane</keyword>
<proteinExistence type="predicted"/>
<organism evidence="2">
    <name type="scientific">Hexamita inflata</name>
    <dbReference type="NCBI Taxonomy" id="28002"/>
    <lineage>
        <taxon>Eukaryota</taxon>
        <taxon>Metamonada</taxon>
        <taxon>Diplomonadida</taxon>
        <taxon>Hexamitidae</taxon>
        <taxon>Hexamitinae</taxon>
        <taxon>Hexamita</taxon>
    </lineage>
</organism>
<gene>
    <name evidence="2" type="ORF">HINF_LOCUS25498</name>
    <name evidence="3" type="ORF">HINF_LOCUS42856</name>
</gene>
<evidence type="ECO:0000256" key="1">
    <source>
        <dbReference type="SAM" id="Phobius"/>
    </source>
</evidence>
<dbReference type="EMBL" id="CAXDID020000176">
    <property type="protein sequence ID" value="CAL6048777.1"/>
    <property type="molecule type" value="Genomic_DNA"/>
</dbReference>
<accession>A0AA86PFW1</accession>
<dbReference type="Proteomes" id="UP001642409">
    <property type="component" value="Unassembled WGS sequence"/>
</dbReference>
<keyword evidence="1" id="KW-0472">Membrane</keyword>
<sequence length="101" mass="12204">MDISARFPRDSCRNSTRQGRTSWRILALLWFERQVPCCRDRFADHVRFWQWSYWALYDRDAFVFVIISGVVVALIRLNLRSMLVWVQQRLNLKSRRLSLAL</sequence>
<protein>
    <submittedName>
        <fullName evidence="3">Hypothetical_protein</fullName>
    </submittedName>
</protein>
<keyword evidence="1" id="KW-1133">Transmembrane helix</keyword>
<keyword evidence="4" id="KW-1185">Reference proteome</keyword>
<evidence type="ECO:0000313" key="4">
    <source>
        <dbReference type="Proteomes" id="UP001642409"/>
    </source>
</evidence>
<reference evidence="3 4" key="2">
    <citation type="submission" date="2024-07" db="EMBL/GenBank/DDBJ databases">
        <authorList>
            <person name="Akdeniz Z."/>
        </authorList>
    </citation>
    <scope>NUCLEOTIDE SEQUENCE [LARGE SCALE GENOMIC DNA]</scope>
</reference>
<evidence type="ECO:0000313" key="2">
    <source>
        <dbReference type="EMBL" id="CAI9937853.1"/>
    </source>
</evidence>
<reference evidence="2" key="1">
    <citation type="submission" date="2023-06" db="EMBL/GenBank/DDBJ databases">
        <authorList>
            <person name="Kurt Z."/>
        </authorList>
    </citation>
    <scope>NUCLEOTIDE SEQUENCE</scope>
</reference>
<dbReference type="EMBL" id="CATOUU010000652">
    <property type="protein sequence ID" value="CAI9937853.1"/>
    <property type="molecule type" value="Genomic_DNA"/>
</dbReference>
<feature type="transmembrane region" description="Helical" evidence="1">
    <location>
        <begin position="61"/>
        <end position="79"/>
    </location>
</feature>